<dbReference type="EMBL" id="JACEFB010000028">
    <property type="protein sequence ID" value="MBA2227962.1"/>
    <property type="molecule type" value="Genomic_DNA"/>
</dbReference>
<reference evidence="1 2" key="1">
    <citation type="submission" date="2020-07" db="EMBL/GenBank/DDBJ databases">
        <title>Thermogemmata thermophila gen. nov., sp. nov., a novel moderate thermophilic planctomycete from a Kamchatka hot spring.</title>
        <authorList>
            <person name="Elcheninov A.G."/>
            <person name="Podosokorskaya O.A."/>
            <person name="Kovaleva O.L."/>
            <person name="Novikov A."/>
            <person name="Bonch-Osmolovskaya E.A."/>
            <person name="Toshchakov S.V."/>
            <person name="Kublanov I.V."/>
        </authorList>
    </citation>
    <scope>NUCLEOTIDE SEQUENCE [LARGE SCALE GENOMIC DNA]</scope>
    <source>
        <strain evidence="1 2">2918</strain>
    </source>
</reference>
<dbReference type="AlphaFoldDB" id="A0A7V9ADN7"/>
<keyword evidence="2" id="KW-1185">Reference proteome</keyword>
<accession>A0A7V9ADN7</accession>
<proteinExistence type="predicted"/>
<dbReference type="RefSeq" id="WP_194539826.1">
    <property type="nucleotide sequence ID" value="NZ_JACEFB010000028.1"/>
</dbReference>
<protein>
    <submittedName>
        <fullName evidence="1">Uncharacterized protein</fullName>
    </submittedName>
</protein>
<sequence>MQQISQIPFLDAESKGEGIVIITARKGCVGICISSRENGDLEVFLPPEKGEQLIAAITEALMVAKTIDDVE</sequence>
<name>A0A7V9ADN7_9BACT</name>
<gene>
    <name evidence="1" type="ORF">H0921_17525</name>
</gene>
<organism evidence="1 2">
    <name type="scientific">Thermogemmata fonticola</name>
    <dbReference type="NCBI Taxonomy" id="2755323"/>
    <lineage>
        <taxon>Bacteria</taxon>
        <taxon>Pseudomonadati</taxon>
        <taxon>Planctomycetota</taxon>
        <taxon>Planctomycetia</taxon>
        <taxon>Gemmatales</taxon>
        <taxon>Gemmataceae</taxon>
        <taxon>Thermogemmata</taxon>
    </lineage>
</organism>
<comment type="caution">
    <text evidence="1">The sequence shown here is derived from an EMBL/GenBank/DDBJ whole genome shotgun (WGS) entry which is preliminary data.</text>
</comment>
<dbReference type="Proteomes" id="UP000542342">
    <property type="component" value="Unassembled WGS sequence"/>
</dbReference>
<evidence type="ECO:0000313" key="1">
    <source>
        <dbReference type="EMBL" id="MBA2227962.1"/>
    </source>
</evidence>
<evidence type="ECO:0000313" key="2">
    <source>
        <dbReference type="Proteomes" id="UP000542342"/>
    </source>
</evidence>